<feature type="signal peptide" evidence="1">
    <location>
        <begin position="1"/>
        <end position="35"/>
    </location>
</feature>
<keyword evidence="3" id="KW-1185">Reference proteome</keyword>
<reference evidence="3" key="1">
    <citation type="submission" date="2018-12" db="EMBL/GenBank/DDBJ databases">
        <title>Tengunoibacter tsumagoiensis gen. nov., sp. nov., Dictyobacter kobayashii sp. nov., D. alpinus sp. nov., and D. joshuensis sp. nov. and description of Dictyobacteraceae fam. nov. within the order Ktedonobacterales isolated from Tengu-no-mugimeshi.</title>
        <authorList>
            <person name="Wang C.M."/>
            <person name="Zheng Y."/>
            <person name="Sakai Y."/>
            <person name="Toyoda A."/>
            <person name="Minakuchi Y."/>
            <person name="Abe K."/>
            <person name="Yokota A."/>
            <person name="Yabe S."/>
        </authorList>
    </citation>
    <scope>NUCLEOTIDE SEQUENCE [LARGE SCALE GENOMIC DNA]</scope>
    <source>
        <strain evidence="3">Uno11</strain>
    </source>
</reference>
<dbReference type="EMBL" id="BIFS01000001">
    <property type="protein sequence ID" value="GCE17635.1"/>
    <property type="molecule type" value="Genomic_DNA"/>
</dbReference>
<sequence length="185" mass="19649">MVLSSTARKLVLLLLAAMLVNLLFVASTLSASAHASPHDAVVSQTVPLKLDCVHLSVAARKYAMNHGFCTTNGTTPNNTVSGDCGTSSLSLQSLGRGNAAFNESANSSLGIIVHVDYTVSWQNQTRNTFNSFSGSPATFTASWSNRDTRFTNTGTVYAYVADLTVLLVWGGTCSGLQPWDRISVL</sequence>
<accession>A0A402AEW4</accession>
<evidence type="ECO:0008006" key="4">
    <source>
        <dbReference type="Google" id="ProtNLM"/>
    </source>
</evidence>
<proteinExistence type="predicted"/>
<feature type="chain" id="PRO_5019442718" description="SCP domain-containing protein" evidence="1">
    <location>
        <begin position="36"/>
        <end position="185"/>
    </location>
</feature>
<comment type="caution">
    <text evidence="2">The sequence shown here is derived from an EMBL/GenBank/DDBJ whole genome shotgun (WGS) entry which is preliminary data.</text>
</comment>
<gene>
    <name evidence="2" type="ORF">KDK_14350</name>
</gene>
<protein>
    <recommendedName>
        <fullName evidence="4">SCP domain-containing protein</fullName>
    </recommendedName>
</protein>
<dbReference type="Proteomes" id="UP000287188">
    <property type="component" value="Unassembled WGS sequence"/>
</dbReference>
<dbReference type="RefSeq" id="WP_126549286.1">
    <property type="nucleotide sequence ID" value="NZ_BIFS01000001.1"/>
</dbReference>
<evidence type="ECO:0000256" key="1">
    <source>
        <dbReference type="SAM" id="SignalP"/>
    </source>
</evidence>
<evidence type="ECO:0000313" key="3">
    <source>
        <dbReference type="Proteomes" id="UP000287188"/>
    </source>
</evidence>
<keyword evidence="1" id="KW-0732">Signal</keyword>
<dbReference type="AlphaFoldDB" id="A0A402AEW4"/>
<evidence type="ECO:0000313" key="2">
    <source>
        <dbReference type="EMBL" id="GCE17635.1"/>
    </source>
</evidence>
<name>A0A402AEW4_9CHLR</name>
<organism evidence="2 3">
    <name type="scientific">Dictyobacter kobayashii</name>
    <dbReference type="NCBI Taxonomy" id="2014872"/>
    <lineage>
        <taxon>Bacteria</taxon>
        <taxon>Bacillati</taxon>
        <taxon>Chloroflexota</taxon>
        <taxon>Ktedonobacteria</taxon>
        <taxon>Ktedonobacterales</taxon>
        <taxon>Dictyobacteraceae</taxon>
        <taxon>Dictyobacter</taxon>
    </lineage>
</organism>